<dbReference type="GO" id="GO:0000104">
    <property type="term" value="F:succinate dehydrogenase activity"/>
    <property type="evidence" value="ECO:0007669"/>
    <property type="project" value="UniProtKB-UniRule"/>
</dbReference>
<comment type="similarity">
    <text evidence="5">Belongs to the FrdD family.</text>
</comment>
<keyword evidence="7" id="KW-1185">Reference proteome</keyword>
<dbReference type="Proteomes" id="UP000032266">
    <property type="component" value="Chromosome"/>
</dbReference>
<feature type="transmembrane region" description="Helical" evidence="5">
    <location>
        <begin position="54"/>
        <end position="74"/>
    </location>
</feature>
<organism evidence="6 7">
    <name type="scientific">Gynuella sunshinyii YC6258</name>
    <dbReference type="NCBI Taxonomy" id="1445510"/>
    <lineage>
        <taxon>Bacteria</taxon>
        <taxon>Pseudomonadati</taxon>
        <taxon>Pseudomonadota</taxon>
        <taxon>Gammaproteobacteria</taxon>
        <taxon>Oceanospirillales</taxon>
        <taxon>Saccharospirillaceae</taxon>
        <taxon>Gynuella</taxon>
    </lineage>
</organism>
<evidence type="ECO:0000256" key="2">
    <source>
        <dbReference type="ARBA" id="ARBA00022692"/>
    </source>
</evidence>
<dbReference type="HOGENOM" id="CLU_168367_0_0_6"/>
<gene>
    <name evidence="5" type="primary">frdD</name>
    <name evidence="6" type="ORF">YC6258_04244</name>
</gene>
<evidence type="ECO:0000313" key="7">
    <source>
        <dbReference type="Proteomes" id="UP000032266"/>
    </source>
</evidence>
<proteinExistence type="inferred from homology"/>
<evidence type="ECO:0000313" key="6">
    <source>
        <dbReference type="EMBL" id="AJQ96278.1"/>
    </source>
</evidence>
<dbReference type="AlphaFoldDB" id="A0A0C5VSJ2"/>
<dbReference type="GO" id="GO:0045283">
    <property type="term" value="C:fumarate reductase complex"/>
    <property type="evidence" value="ECO:0007669"/>
    <property type="project" value="UniProtKB-UniRule"/>
</dbReference>
<dbReference type="RefSeq" id="WP_044618326.1">
    <property type="nucleotide sequence ID" value="NZ_CP007142.1"/>
</dbReference>
<dbReference type="Gene3D" id="1.20.1300.10">
    <property type="entry name" value="Fumarate reductase/succinate dehydrogenase, transmembrane subunit"/>
    <property type="match status" value="1"/>
</dbReference>
<dbReference type="EMBL" id="CP007142">
    <property type="protein sequence ID" value="AJQ96278.1"/>
    <property type="molecule type" value="Genomic_DNA"/>
</dbReference>
<dbReference type="Pfam" id="PF02313">
    <property type="entry name" value="Fumarate_red_D"/>
    <property type="match status" value="1"/>
</dbReference>
<dbReference type="KEGG" id="gsn:YC6258_04244"/>
<feature type="transmembrane region" description="Helical" evidence="5">
    <location>
        <begin position="95"/>
        <end position="117"/>
    </location>
</feature>
<evidence type="ECO:0000256" key="3">
    <source>
        <dbReference type="ARBA" id="ARBA00022989"/>
    </source>
</evidence>
<dbReference type="HAMAP" id="MF_00709">
    <property type="entry name" value="Fumarate_red_D"/>
    <property type="match status" value="1"/>
</dbReference>
<dbReference type="InterPro" id="IPR034804">
    <property type="entry name" value="SQR/QFR_C/D"/>
</dbReference>
<evidence type="ECO:0000256" key="5">
    <source>
        <dbReference type="HAMAP-Rule" id="MF_00709"/>
    </source>
</evidence>
<comment type="function">
    <text evidence="5">Anchors the catalytic components of the fumarate reductase complex to the cell membrane, binds quinones.</text>
</comment>
<dbReference type="GO" id="GO:0005886">
    <property type="term" value="C:plasma membrane"/>
    <property type="evidence" value="ECO:0007669"/>
    <property type="project" value="UniProtKB-SubCell"/>
</dbReference>
<dbReference type="STRING" id="1445510.YC6258_04244"/>
<keyword evidence="3 5" id="KW-1133">Transmembrane helix</keyword>
<comment type="subcellular location">
    <subcellularLocation>
        <location evidence="5">Cell membrane</location>
        <topology evidence="5">Multi-pass membrane protein</topology>
    </subcellularLocation>
</comment>
<feature type="transmembrane region" description="Helical" evidence="5">
    <location>
        <begin position="12"/>
        <end position="42"/>
    </location>
</feature>
<evidence type="ECO:0000256" key="4">
    <source>
        <dbReference type="ARBA" id="ARBA00023136"/>
    </source>
</evidence>
<reference evidence="6 7" key="1">
    <citation type="submission" date="2014-01" db="EMBL/GenBank/DDBJ databases">
        <title>Full genme sequencing of cellulolytic bacterium Gynuella sunshinyii YC6258T gen. nov., sp. nov.</title>
        <authorList>
            <person name="Khan H."/>
            <person name="Chung E.J."/>
            <person name="Chung Y.R."/>
        </authorList>
    </citation>
    <scope>NUCLEOTIDE SEQUENCE [LARGE SCALE GENOMIC DNA]</scope>
    <source>
        <strain evidence="6 7">YC6258</strain>
    </source>
</reference>
<dbReference type="SUPFAM" id="SSF81343">
    <property type="entry name" value="Fumarate reductase respiratory complex transmembrane subunits"/>
    <property type="match status" value="1"/>
</dbReference>
<keyword evidence="2 5" id="KW-0812">Transmembrane</keyword>
<dbReference type="GO" id="GO:0006106">
    <property type="term" value="P:fumarate metabolic process"/>
    <property type="evidence" value="ECO:0007669"/>
    <property type="project" value="InterPro"/>
</dbReference>
<dbReference type="PATRIC" id="fig|1445510.3.peg.4212"/>
<sequence length="118" mass="12933">MKQYTRSHEPIAWSLFGAGGMVIALFMPAVIVITGLLMPFVFSDPNAVYQGAMAMAQNWIGKLFLLVVIALQLYHTVHRIHHGLHDIHVHGPNGLMLLIFYGGATVLSVLTAGWLLAI</sequence>
<comment type="subunit">
    <text evidence="5">Part of an enzyme complex containing four subunits: a flavoprotein (FrdA), an iron-sulfur protein (FrdB), and two hydrophobic anchor proteins (FrdC and FrdD).</text>
</comment>
<keyword evidence="1 5" id="KW-1003">Cell membrane</keyword>
<keyword evidence="4 5" id="KW-0472">Membrane</keyword>
<name>A0A0C5VSJ2_9GAMM</name>
<evidence type="ECO:0000256" key="1">
    <source>
        <dbReference type="ARBA" id="ARBA00022475"/>
    </source>
</evidence>
<protein>
    <recommendedName>
        <fullName evidence="5">Fumarate reductase subunit D</fullName>
    </recommendedName>
    <alternativeName>
        <fullName evidence="5">Quinol-fumarate reductase subunit D</fullName>
        <shortName evidence="5">QFR subunit D</shortName>
    </alternativeName>
</protein>
<dbReference type="InterPro" id="IPR003418">
    <property type="entry name" value="Fumarate_red_D"/>
</dbReference>
<dbReference type="CDD" id="cd00547">
    <property type="entry name" value="QFR_TypeD_subunitD"/>
    <property type="match status" value="1"/>
</dbReference>
<dbReference type="OrthoDB" id="9804636at2"/>
<accession>A0A0C5VSJ2</accession>
<dbReference type="NCBIfam" id="NF003977">
    <property type="entry name" value="PRK05470.1-1"/>
    <property type="match status" value="1"/>
</dbReference>